<name>A0A9W9TRQ5_9EURO</name>
<dbReference type="AlphaFoldDB" id="A0A9W9TRQ5"/>
<gene>
    <name evidence="1" type="ORF">N7468_003549</name>
</gene>
<dbReference type="EMBL" id="JAPQKS010000003">
    <property type="protein sequence ID" value="KAJ5238930.1"/>
    <property type="molecule type" value="Genomic_DNA"/>
</dbReference>
<sequence length="122" mass="13669">MSQINLNFRTACAEYIALSSFFHQVPAPVVRNTNNILPTSQKYVLPFSKERGLTEILAFMAKTKDGREYIPAVCVRESQSGTALDIILAINKTTYTDGDDILQNLKASFEQVFQILNKSDYG</sequence>
<protein>
    <submittedName>
        <fullName evidence="1">Uncharacterized protein</fullName>
    </submittedName>
</protein>
<dbReference type="Proteomes" id="UP001150941">
    <property type="component" value="Unassembled WGS sequence"/>
</dbReference>
<reference evidence="1" key="2">
    <citation type="journal article" date="2023" name="IMA Fungus">
        <title>Comparative genomic study of the Penicillium genus elucidates a diverse pangenome and 15 lateral gene transfer events.</title>
        <authorList>
            <person name="Petersen C."/>
            <person name="Sorensen T."/>
            <person name="Nielsen M.R."/>
            <person name="Sondergaard T.E."/>
            <person name="Sorensen J.L."/>
            <person name="Fitzpatrick D.A."/>
            <person name="Frisvad J.C."/>
            <person name="Nielsen K.L."/>
        </authorList>
    </citation>
    <scope>NUCLEOTIDE SEQUENCE</scope>
    <source>
        <strain evidence="1">IBT 19713</strain>
    </source>
</reference>
<dbReference type="RefSeq" id="XP_058331849.1">
    <property type="nucleotide sequence ID" value="XM_058472846.1"/>
</dbReference>
<keyword evidence="2" id="KW-1185">Reference proteome</keyword>
<evidence type="ECO:0000313" key="1">
    <source>
        <dbReference type="EMBL" id="KAJ5238930.1"/>
    </source>
</evidence>
<accession>A0A9W9TRQ5</accession>
<organism evidence="1 2">
    <name type="scientific">Penicillium chermesinum</name>
    <dbReference type="NCBI Taxonomy" id="63820"/>
    <lineage>
        <taxon>Eukaryota</taxon>
        <taxon>Fungi</taxon>
        <taxon>Dikarya</taxon>
        <taxon>Ascomycota</taxon>
        <taxon>Pezizomycotina</taxon>
        <taxon>Eurotiomycetes</taxon>
        <taxon>Eurotiomycetidae</taxon>
        <taxon>Eurotiales</taxon>
        <taxon>Aspergillaceae</taxon>
        <taxon>Penicillium</taxon>
    </lineage>
</organism>
<evidence type="ECO:0000313" key="2">
    <source>
        <dbReference type="Proteomes" id="UP001150941"/>
    </source>
</evidence>
<dbReference type="OrthoDB" id="4851849at2759"/>
<comment type="caution">
    <text evidence="1">The sequence shown here is derived from an EMBL/GenBank/DDBJ whole genome shotgun (WGS) entry which is preliminary data.</text>
</comment>
<proteinExistence type="predicted"/>
<dbReference type="GeneID" id="83200149"/>
<reference evidence="1" key="1">
    <citation type="submission" date="2022-11" db="EMBL/GenBank/DDBJ databases">
        <authorList>
            <person name="Petersen C."/>
        </authorList>
    </citation>
    <scope>NUCLEOTIDE SEQUENCE</scope>
    <source>
        <strain evidence="1">IBT 19713</strain>
    </source>
</reference>